<dbReference type="Pfam" id="PF04069">
    <property type="entry name" value="OpuAC"/>
    <property type="match status" value="1"/>
</dbReference>
<gene>
    <name evidence="7" type="ORF">ACFQ19_02095</name>
</gene>
<keyword evidence="3" id="KW-1003">Cell membrane</keyword>
<evidence type="ECO:0000256" key="3">
    <source>
        <dbReference type="ARBA" id="ARBA00022475"/>
    </source>
</evidence>
<comment type="caution">
    <text evidence="7">The sequence shown here is derived from an EMBL/GenBank/DDBJ whole genome shotgun (WGS) entry which is preliminary data.</text>
</comment>
<evidence type="ECO:0000313" key="7">
    <source>
        <dbReference type="EMBL" id="MFD1064805.1"/>
    </source>
</evidence>
<dbReference type="SUPFAM" id="SSF53850">
    <property type="entry name" value="Periplasmic binding protein-like II"/>
    <property type="match status" value="1"/>
</dbReference>
<sequence length="297" mass="33978">MNFRSISQLFLFTIIFFTLTACGSNGEADSSGSTTDGSNQDTITIGQINWPENIAVTNMWKAILEDEGYDVELQLIEMGPQMAALAEGDLDIAPEIWLPVQDKNYYEEYKDEADFFEEPWYENGKVGLAVPAYMDDINSIEDLNENKDTFESKITGFEPGAGTMLTTDDVIQEYNLDYNLVESSEAAMITSVRDAAENQEPIVAPLWKPHFIFSEVDLKFLEDPNKTYGEVEEIFMASREGFDEDFQEVNNWMKNFKLNDDQLGELMVYVKENEENPIEGAEKWIEENQNVIDEWME</sequence>
<keyword evidence="8" id="KW-1185">Reference proteome</keyword>
<reference evidence="8" key="1">
    <citation type="journal article" date="2019" name="Int. J. Syst. Evol. Microbiol.">
        <title>The Global Catalogue of Microorganisms (GCM) 10K type strain sequencing project: providing services to taxonomists for standard genome sequencing and annotation.</title>
        <authorList>
            <consortium name="The Broad Institute Genomics Platform"/>
            <consortium name="The Broad Institute Genome Sequencing Center for Infectious Disease"/>
            <person name="Wu L."/>
            <person name="Ma J."/>
        </authorList>
    </citation>
    <scope>NUCLEOTIDE SEQUENCE [LARGE SCALE GENOMIC DNA]</scope>
    <source>
        <strain evidence="8">CCUG 56608</strain>
    </source>
</reference>
<evidence type="ECO:0000256" key="1">
    <source>
        <dbReference type="ARBA" id="ARBA00004236"/>
    </source>
</evidence>
<dbReference type="PANTHER" id="PTHR47737:SF1">
    <property type="entry name" value="GLYCINE BETAINE_PROLINE BETAINE TRANSPORT SYSTEM PERMEASE PROTEIN PROW"/>
    <property type="match status" value="1"/>
</dbReference>
<feature type="chain" id="PRO_5047265883" evidence="5">
    <location>
        <begin position="24"/>
        <end position="297"/>
    </location>
</feature>
<accession>A0ABW3NE88</accession>
<name>A0ABW3NE88_9BACI</name>
<keyword evidence="4" id="KW-0472">Membrane</keyword>
<evidence type="ECO:0000256" key="4">
    <source>
        <dbReference type="ARBA" id="ARBA00023136"/>
    </source>
</evidence>
<dbReference type="RefSeq" id="WP_379590272.1">
    <property type="nucleotide sequence ID" value="NZ_JBHTKK010000001.1"/>
</dbReference>
<proteinExistence type="predicted"/>
<dbReference type="PROSITE" id="PS51257">
    <property type="entry name" value="PROKAR_LIPOPROTEIN"/>
    <property type="match status" value="1"/>
</dbReference>
<evidence type="ECO:0000256" key="2">
    <source>
        <dbReference type="ARBA" id="ARBA00022448"/>
    </source>
</evidence>
<dbReference type="Proteomes" id="UP001597041">
    <property type="component" value="Unassembled WGS sequence"/>
</dbReference>
<dbReference type="PANTHER" id="PTHR47737">
    <property type="entry name" value="GLYCINE BETAINE/PROLINE BETAINE TRANSPORT SYSTEM PERMEASE PROTEIN PROW"/>
    <property type="match status" value="1"/>
</dbReference>
<dbReference type="Gene3D" id="3.40.190.10">
    <property type="entry name" value="Periplasmic binding protein-like II"/>
    <property type="match status" value="1"/>
</dbReference>
<protein>
    <submittedName>
        <fullName evidence="7">Glycine betaine ABC transporter substrate-binding protein</fullName>
    </submittedName>
</protein>
<keyword evidence="5" id="KW-0732">Signal</keyword>
<feature type="domain" description="ABC-type glycine betaine transport system substrate-binding" evidence="6">
    <location>
        <begin position="41"/>
        <end position="287"/>
    </location>
</feature>
<evidence type="ECO:0000259" key="6">
    <source>
        <dbReference type="Pfam" id="PF04069"/>
    </source>
</evidence>
<evidence type="ECO:0000313" key="8">
    <source>
        <dbReference type="Proteomes" id="UP001597041"/>
    </source>
</evidence>
<dbReference type="EMBL" id="JBHTKK010000001">
    <property type="protein sequence ID" value="MFD1064805.1"/>
    <property type="molecule type" value="Genomic_DNA"/>
</dbReference>
<comment type="subcellular location">
    <subcellularLocation>
        <location evidence="1">Cell membrane</location>
    </subcellularLocation>
</comment>
<dbReference type="CDD" id="cd13639">
    <property type="entry name" value="PBP2_OpuAC_like"/>
    <property type="match status" value="1"/>
</dbReference>
<dbReference type="InterPro" id="IPR007210">
    <property type="entry name" value="ABC_Gly_betaine_transp_sub-bd"/>
</dbReference>
<feature type="signal peptide" evidence="5">
    <location>
        <begin position="1"/>
        <end position="23"/>
    </location>
</feature>
<organism evidence="7 8">
    <name type="scientific">Oceanobacillus locisalsi</name>
    <dbReference type="NCBI Taxonomy" id="546107"/>
    <lineage>
        <taxon>Bacteria</taxon>
        <taxon>Bacillati</taxon>
        <taxon>Bacillota</taxon>
        <taxon>Bacilli</taxon>
        <taxon>Bacillales</taxon>
        <taxon>Bacillaceae</taxon>
        <taxon>Oceanobacillus</taxon>
    </lineage>
</organism>
<dbReference type="Gene3D" id="3.40.190.100">
    <property type="entry name" value="Glycine betaine-binding periplasmic protein, domain 2"/>
    <property type="match status" value="1"/>
</dbReference>
<evidence type="ECO:0000256" key="5">
    <source>
        <dbReference type="SAM" id="SignalP"/>
    </source>
</evidence>
<keyword evidence="2" id="KW-0813">Transport</keyword>